<evidence type="ECO:0000256" key="3">
    <source>
        <dbReference type="ARBA" id="ARBA00022483"/>
    </source>
</evidence>
<dbReference type="Pfam" id="PF06046">
    <property type="entry name" value="Sec6"/>
    <property type="match status" value="1"/>
</dbReference>
<dbReference type="PANTHER" id="PTHR21292">
    <property type="entry name" value="EXOCYST COMPLEX COMPONENT SEC6-RELATED"/>
    <property type="match status" value="1"/>
</dbReference>
<dbReference type="EMBL" id="CAKKLH010000281">
    <property type="protein sequence ID" value="CAH0107998.1"/>
    <property type="molecule type" value="Genomic_DNA"/>
</dbReference>
<evidence type="ECO:0008006" key="6">
    <source>
        <dbReference type="Google" id="ProtNLM"/>
    </source>
</evidence>
<dbReference type="FunFam" id="1.10.357.70:FF:000001">
    <property type="entry name" value="Exocyst complex component 3"/>
    <property type="match status" value="1"/>
</dbReference>
<dbReference type="InterPro" id="IPR010326">
    <property type="entry name" value="EXOC3/Sec6"/>
</dbReference>
<dbReference type="PANTHER" id="PTHR21292:SF1">
    <property type="entry name" value="EXOCYST COMPLEX COMPONENT 3"/>
    <property type="match status" value="1"/>
</dbReference>
<comment type="similarity">
    <text evidence="1">Belongs to the SEC6 family.</text>
</comment>
<accession>A0A8J2WKE5</accession>
<reference evidence="4" key="1">
    <citation type="submission" date="2021-11" db="EMBL/GenBank/DDBJ databases">
        <authorList>
            <person name="Schell T."/>
        </authorList>
    </citation>
    <scope>NUCLEOTIDE SEQUENCE</scope>
    <source>
        <strain evidence="4">M5</strain>
    </source>
</reference>
<dbReference type="AlphaFoldDB" id="A0A8J2WKE5"/>
<keyword evidence="2" id="KW-0813">Transport</keyword>
<sequence length="722" mass="83136">MNIELLQEEAILSASISLSSMLQRPDQLEKVEQYKQRVTRKKTSVEAMLKTAVQSQLDGVVSGLQQLQSALVDINDIRQRLHEIEECITTIPTLCESVKNVQQEHVVYSQYAVAMENLKHIFTVPERGEMLHAHHSLDLKIRVRSTLYELHGYHNHLARQTTPCSSNGRTVRKELRLLLGSIFKYEPQVIVTAVRIIEREERADAYAIQRQKQSGFMSPDRPKKWKARALEVLSDAVIERIEGNQFEERIDNKMWLVRHLEVTRLLIIEDLRVVKTLCSPCFPPHWDIVNQFFHKYHTSLSKHLEEVIAAGLVGNEFVTLLSWVLQTYPGPELLRHPDVNIDPISLGSLLSDVSIEKLFQAYISNMAYNYNDWMQKTVETEARDWRRPVVPESDGDGHYHTESIVIIFQMVEQNLSVSCTISNGLMMRALILGLEQIAQYGEMYREAINLFKNKHFEDRSQVPYFTHYMIAIINNCLHAMELSQQMRNRNGNKDSSLLFNKFEILSQTYDSLRNEAAGFLLDEAFLDLEPHFQDLLTRKWVMSTVPVDTICATLEDYFQDYIHLKPRNFKYVIRQAEICITRKYITSIFQKKLSLKDERREVAEKIIQEAGQIEALLAPASLNRDLLTDAPKDTEDTAKAISALAEVIKCDSEIITLELINFLKKYPDVTQDQLICLLSLRGDFGRLEARQRVADLLSSSSKEESARTTIFSMIVVPSSIFS</sequence>
<dbReference type="InterPro" id="IPR042532">
    <property type="entry name" value="EXOC3/Sec6_C"/>
</dbReference>
<evidence type="ECO:0000256" key="2">
    <source>
        <dbReference type="ARBA" id="ARBA00022448"/>
    </source>
</evidence>
<dbReference type="FunFam" id="1.10.357.50:FF:000010">
    <property type="entry name" value="exocyst complex component 3"/>
    <property type="match status" value="1"/>
</dbReference>
<keyword evidence="3" id="KW-0268">Exocytosis</keyword>
<evidence type="ECO:0000313" key="5">
    <source>
        <dbReference type="Proteomes" id="UP000789390"/>
    </source>
</evidence>
<dbReference type="GO" id="GO:0006887">
    <property type="term" value="P:exocytosis"/>
    <property type="evidence" value="ECO:0007669"/>
    <property type="project" value="UniProtKB-KW"/>
</dbReference>
<name>A0A8J2WKE5_9CRUS</name>
<dbReference type="Proteomes" id="UP000789390">
    <property type="component" value="Unassembled WGS sequence"/>
</dbReference>
<dbReference type="GO" id="GO:0000145">
    <property type="term" value="C:exocyst"/>
    <property type="evidence" value="ECO:0007669"/>
    <property type="project" value="InterPro"/>
</dbReference>
<dbReference type="GO" id="GO:0000149">
    <property type="term" value="F:SNARE binding"/>
    <property type="evidence" value="ECO:0007669"/>
    <property type="project" value="TreeGrafter"/>
</dbReference>
<evidence type="ECO:0000256" key="1">
    <source>
        <dbReference type="ARBA" id="ARBA00009447"/>
    </source>
</evidence>
<dbReference type="Gene3D" id="1.10.357.70">
    <property type="entry name" value="Exocyst complex component Sec6, C-terminal domain"/>
    <property type="match status" value="1"/>
</dbReference>
<dbReference type="GO" id="GO:0051601">
    <property type="term" value="P:exocyst localization"/>
    <property type="evidence" value="ECO:0007669"/>
    <property type="project" value="TreeGrafter"/>
</dbReference>
<dbReference type="OrthoDB" id="10047020at2759"/>
<comment type="caution">
    <text evidence="4">The sequence shown here is derived from an EMBL/GenBank/DDBJ whole genome shotgun (WGS) entry which is preliminary data.</text>
</comment>
<proteinExistence type="inferred from homology"/>
<protein>
    <recommendedName>
        <fullName evidence="6">Exocyst complex component 3</fullName>
    </recommendedName>
</protein>
<keyword evidence="5" id="KW-1185">Reference proteome</keyword>
<evidence type="ECO:0000313" key="4">
    <source>
        <dbReference type="EMBL" id="CAH0107998.1"/>
    </source>
</evidence>
<organism evidence="4 5">
    <name type="scientific">Daphnia galeata</name>
    <dbReference type="NCBI Taxonomy" id="27404"/>
    <lineage>
        <taxon>Eukaryota</taxon>
        <taxon>Metazoa</taxon>
        <taxon>Ecdysozoa</taxon>
        <taxon>Arthropoda</taxon>
        <taxon>Crustacea</taxon>
        <taxon>Branchiopoda</taxon>
        <taxon>Diplostraca</taxon>
        <taxon>Cladocera</taxon>
        <taxon>Anomopoda</taxon>
        <taxon>Daphniidae</taxon>
        <taxon>Daphnia</taxon>
    </lineage>
</organism>
<dbReference type="Gene3D" id="1.10.357.50">
    <property type="match status" value="1"/>
</dbReference>
<gene>
    <name evidence="4" type="ORF">DGAL_LOCUS11362</name>
</gene>